<evidence type="ECO:0000313" key="1">
    <source>
        <dbReference type="Proteomes" id="UP000095283"/>
    </source>
</evidence>
<reference evidence="2" key="1">
    <citation type="submission" date="2016-11" db="UniProtKB">
        <authorList>
            <consortium name="WormBaseParasite"/>
        </authorList>
    </citation>
    <scope>IDENTIFICATION</scope>
</reference>
<organism evidence="1 2">
    <name type="scientific">Heterorhabditis bacteriophora</name>
    <name type="common">Entomopathogenic nematode worm</name>
    <dbReference type="NCBI Taxonomy" id="37862"/>
    <lineage>
        <taxon>Eukaryota</taxon>
        <taxon>Metazoa</taxon>
        <taxon>Ecdysozoa</taxon>
        <taxon>Nematoda</taxon>
        <taxon>Chromadorea</taxon>
        <taxon>Rhabditida</taxon>
        <taxon>Rhabditina</taxon>
        <taxon>Rhabditomorpha</taxon>
        <taxon>Strongyloidea</taxon>
        <taxon>Heterorhabditidae</taxon>
        <taxon>Heterorhabditis</taxon>
    </lineage>
</organism>
<name>A0A1I7WRV9_HETBA</name>
<evidence type="ECO:0000313" key="2">
    <source>
        <dbReference type="WBParaSite" id="Hba_07919"/>
    </source>
</evidence>
<dbReference type="AlphaFoldDB" id="A0A1I7WRV9"/>
<protein>
    <submittedName>
        <fullName evidence="2">Transposase</fullName>
    </submittedName>
</protein>
<proteinExistence type="predicted"/>
<accession>A0A1I7WRV9</accession>
<keyword evidence="1" id="KW-1185">Reference proteome</keyword>
<dbReference type="Proteomes" id="UP000095283">
    <property type="component" value="Unplaced"/>
</dbReference>
<sequence length="98" mass="11339">MDTLELCHLQSRILKYLLCGYSNMSELEKQQHLNHKLGRMVRAKNIIIDGKAICIYASVNTTWCPEITSADTFRMQLEQSKVDEKDNSSSKLLKLHRN</sequence>
<dbReference type="WBParaSite" id="Hba_07919">
    <property type="protein sequence ID" value="Hba_07919"/>
    <property type="gene ID" value="Hba_07919"/>
</dbReference>